<dbReference type="AlphaFoldDB" id="A0A7Z7J1R2"/>
<evidence type="ECO:0000313" key="3">
    <source>
        <dbReference type="Proteomes" id="UP000234345"/>
    </source>
</evidence>
<reference evidence="2 3" key="1">
    <citation type="submission" date="2017-10" db="EMBL/GenBank/DDBJ databases">
        <authorList>
            <person name="Regsiter A."/>
            <person name="William W."/>
        </authorList>
    </citation>
    <scope>NUCLEOTIDE SEQUENCE [LARGE SCALE GENOMIC DNA]</scope>
    <source>
        <strain evidence="2 3">CFBP6991</strain>
    </source>
</reference>
<dbReference type="Proteomes" id="UP000234345">
    <property type="component" value="Unassembled WGS sequence"/>
</dbReference>
<evidence type="ECO:0000256" key="1">
    <source>
        <dbReference type="SAM" id="MobiDB-lite"/>
    </source>
</evidence>
<accession>A0A7Z7J1R2</accession>
<name>A0A7Z7J1R2_XANCH</name>
<sequence length="82" mass="8955">MPGGAGSERRRHCSMQHDNAGGSSAMAQVTRLLRDALATRIAAGSQGLVYGITHVPRTFRGLGTQNAVCEQIEWQYRRMHCA</sequence>
<dbReference type="EMBL" id="OCZC01000074">
    <property type="protein sequence ID" value="SOO25631.1"/>
    <property type="molecule type" value="Genomic_DNA"/>
</dbReference>
<feature type="region of interest" description="Disordered" evidence="1">
    <location>
        <begin position="1"/>
        <end position="22"/>
    </location>
</feature>
<proteinExistence type="predicted"/>
<organism evidence="2 3">
    <name type="scientific">Xanthomonas campestris pv. phaseoli</name>
    <dbReference type="NCBI Taxonomy" id="317013"/>
    <lineage>
        <taxon>Bacteria</taxon>
        <taxon>Pseudomonadati</taxon>
        <taxon>Pseudomonadota</taxon>
        <taxon>Gammaproteobacteria</taxon>
        <taxon>Lysobacterales</taxon>
        <taxon>Lysobacteraceae</taxon>
        <taxon>Xanthomonas</taxon>
    </lineage>
</organism>
<protein>
    <submittedName>
        <fullName evidence="2">Uncharacterized protein</fullName>
    </submittedName>
</protein>
<comment type="caution">
    <text evidence="2">The sequence shown here is derived from an EMBL/GenBank/DDBJ whole genome shotgun (WGS) entry which is preliminary data.</text>
</comment>
<gene>
    <name evidence="2" type="ORF">XFF6991_470024</name>
</gene>
<evidence type="ECO:0000313" key="2">
    <source>
        <dbReference type="EMBL" id="SOO25631.1"/>
    </source>
</evidence>